<organism evidence="11 12">
    <name type="scientific">Anopheles epiroticus</name>
    <dbReference type="NCBI Taxonomy" id="199890"/>
    <lineage>
        <taxon>Eukaryota</taxon>
        <taxon>Metazoa</taxon>
        <taxon>Ecdysozoa</taxon>
        <taxon>Arthropoda</taxon>
        <taxon>Hexapoda</taxon>
        <taxon>Insecta</taxon>
        <taxon>Pterygota</taxon>
        <taxon>Neoptera</taxon>
        <taxon>Endopterygota</taxon>
        <taxon>Diptera</taxon>
        <taxon>Nematocera</taxon>
        <taxon>Culicoidea</taxon>
        <taxon>Culicidae</taxon>
        <taxon>Anophelinae</taxon>
        <taxon>Anopheles</taxon>
    </lineage>
</organism>
<evidence type="ECO:0000313" key="12">
    <source>
        <dbReference type="Proteomes" id="UP000075885"/>
    </source>
</evidence>
<dbReference type="GO" id="GO:0006364">
    <property type="term" value="P:rRNA processing"/>
    <property type="evidence" value="ECO:0007669"/>
    <property type="project" value="UniProtKB-KW"/>
</dbReference>
<dbReference type="InterPro" id="IPR015943">
    <property type="entry name" value="WD40/YVTN_repeat-like_dom_sf"/>
</dbReference>
<accession>A0A182PJ88</accession>
<reference evidence="12" key="1">
    <citation type="submission" date="2013-03" db="EMBL/GenBank/DDBJ databases">
        <title>The Genome Sequence of Anopheles epiroticus epiroticus2.</title>
        <authorList>
            <consortium name="The Broad Institute Genomics Platform"/>
            <person name="Neafsey D.E."/>
            <person name="Howell P."/>
            <person name="Walker B."/>
            <person name="Young S.K."/>
            <person name="Zeng Q."/>
            <person name="Gargeya S."/>
            <person name="Fitzgerald M."/>
            <person name="Haas B."/>
            <person name="Abouelleil A."/>
            <person name="Allen A.W."/>
            <person name="Alvarado L."/>
            <person name="Arachchi H.M."/>
            <person name="Berlin A.M."/>
            <person name="Chapman S.B."/>
            <person name="Gainer-Dewar J."/>
            <person name="Goldberg J."/>
            <person name="Griggs A."/>
            <person name="Gujja S."/>
            <person name="Hansen M."/>
            <person name="Howarth C."/>
            <person name="Imamovic A."/>
            <person name="Ireland A."/>
            <person name="Larimer J."/>
            <person name="McCowan C."/>
            <person name="Murphy C."/>
            <person name="Pearson M."/>
            <person name="Poon T.W."/>
            <person name="Priest M."/>
            <person name="Roberts A."/>
            <person name="Saif S."/>
            <person name="Shea T."/>
            <person name="Sisk P."/>
            <person name="Sykes S."/>
            <person name="Wortman J."/>
            <person name="Nusbaum C."/>
            <person name="Birren B."/>
        </authorList>
    </citation>
    <scope>NUCLEOTIDE SEQUENCE [LARGE SCALE GENOMIC DNA]</scope>
    <source>
        <strain evidence="12">Epiroticus2</strain>
    </source>
</reference>
<proteinExistence type="predicted"/>
<keyword evidence="9" id="KW-0175">Coiled coil</keyword>
<dbReference type="STRING" id="199890.A0A182PJ88"/>
<dbReference type="InterPro" id="IPR001680">
    <property type="entry name" value="WD40_rpt"/>
</dbReference>
<feature type="domain" description="WD repeat-containing protein 75 second beta-propeller" evidence="10">
    <location>
        <begin position="381"/>
        <end position="582"/>
    </location>
</feature>
<dbReference type="PROSITE" id="PS50082">
    <property type="entry name" value="WD_REPEATS_2"/>
    <property type="match status" value="1"/>
</dbReference>
<comment type="subcellular location">
    <subcellularLocation>
        <location evidence="1">Nucleus</location>
        <location evidence="1">Nucleolus</location>
    </subcellularLocation>
</comment>
<keyword evidence="12" id="KW-1185">Reference proteome</keyword>
<dbReference type="SUPFAM" id="SSF50978">
    <property type="entry name" value="WD40 repeat-like"/>
    <property type="match status" value="1"/>
</dbReference>
<evidence type="ECO:0000256" key="6">
    <source>
        <dbReference type="ARBA" id="ARBA00023163"/>
    </source>
</evidence>
<evidence type="ECO:0000256" key="1">
    <source>
        <dbReference type="ARBA" id="ARBA00004604"/>
    </source>
</evidence>
<keyword evidence="7" id="KW-0539">Nucleus</keyword>
<dbReference type="Gene3D" id="2.130.10.10">
    <property type="entry name" value="YVTN repeat-like/Quinoprotein amine dehydrogenase"/>
    <property type="match status" value="2"/>
</dbReference>
<evidence type="ECO:0000313" key="11">
    <source>
        <dbReference type="EnsemblMetazoa" id="AEPI007002-PA"/>
    </source>
</evidence>
<feature type="repeat" description="WD" evidence="8">
    <location>
        <begin position="278"/>
        <end position="319"/>
    </location>
</feature>
<dbReference type="Proteomes" id="UP000075885">
    <property type="component" value="Unassembled WGS sequence"/>
</dbReference>
<name>A0A182PJ88_9DIPT</name>
<feature type="domain" description="WD repeat-containing protein 75 second beta-propeller" evidence="10">
    <location>
        <begin position="800"/>
        <end position="916"/>
    </location>
</feature>
<evidence type="ECO:0000256" key="9">
    <source>
        <dbReference type="SAM" id="Coils"/>
    </source>
</evidence>
<dbReference type="PANTHER" id="PTHR44215:SF1">
    <property type="entry name" value="WD REPEAT-CONTAINING PROTEIN 75"/>
    <property type="match status" value="1"/>
</dbReference>
<dbReference type="GO" id="GO:0032040">
    <property type="term" value="C:small-subunit processome"/>
    <property type="evidence" value="ECO:0007669"/>
    <property type="project" value="InterPro"/>
</dbReference>
<keyword evidence="2" id="KW-0690">Ribosome biogenesis</keyword>
<keyword evidence="5" id="KW-0677">Repeat</keyword>
<keyword evidence="4 8" id="KW-0853">WD repeat</keyword>
<dbReference type="InterPro" id="IPR036322">
    <property type="entry name" value="WD40_repeat_dom_sf"/>
</dbReference>
<dbReference type="VEuPathDB" id="VectorBase:AEPI007002"/>
<evidence type="ECO:0000256" key="4">
    <source>
        <dbReference type="ARBA" id="ARBA00022574"/>
    </source>
</evidence>
<evidence type="ECO:0000256" key="2">
    <source>
        <dbReference type="ARBA" id="ARBA00022517"/>
    </source>
</evidence>
<dbReference type="EnsemblMetazoa" id="AEPI007002-RA">
    <property type="protein sequence ID" value="AEPI007002-PA"/>
    <property type="gene ID" value="AEPI007002"/>
</dbReference>
<keyword evidence="6" id="KW-0804">Transcription</keyword>
<feature type="coiled-coil region" evidence="9">
    <location>
        <begin position="715"/>
        <end position="742"/>
    </location>
</feature>
<evidence type="ECO:0000256" key="5">
    <source>
        <dbReference type="ARBA" id="ARBA00022737"/>
    </source>
</evidence>
<dbReference type="InterPro" id="IPR011044">
    <property type="entry name" value="Quino_amine_DH_bsu"/>
</dbReference>
<dbReference type="GO" id="GO:0003723">
    <property type="term" value="F:RNA binding"/>
    <property type="evidence" value="ECO:0007669"/>
    <property type="project" value="InterPro"/>
</dbReference>
<dbReference type="GO" id="GO:0045943">
    <property type="term" value="P:positive regulation of transcription by RNA polymerase I"/>
    <property type="evidence" value="ECO:0007669"/>
    <property type="project" value="InterPro"/>
</dbReference>
<dbReference type="Pfam" id="PF23769">
    <property type="entry name" value="Beta-prop_WDR75_2nd"/>
    <property type="match status" value="2"/>
</dbReference>
<evidence type="ECO:0000256" key="3">
    <source>
        <dbReference type="ARBA" id="ARBA00022552"/>
    </source>
</evidence>
<keyword evidence="3" id="KW-0698">rRNA processing</keyword>
<evidence type="ECO:0000256" key="8">
    <source>
        <dbReference type="PROSITE-ProRule" id="PRU00221"/>
    </source>
</evidence>
<dbReference type="SMART" id="SM00320">
    <property type="entry name" value="WD40"/>
    <property type="match status" value="6"/>
</dbReference>
<reference evidence="11" key="2">
    <citation type="submission" date="2020-05" db="UniProtKB">
        <authorList>
            <consortium name="EnsemblMetazoa"/>
        </authorList>
    </citation>
    <scope>IDENTIFICATION</scope>
    <source>
        <strain evidence="11">Epiroticus2</strain>
    </source>
</reference>
<sequence>MCIDTLIQRKMPSNECAEQAKGKYENTTVQSDDGGELRIRRIAGGCMVQHPPLFSPDGNLLFIIYENTIQSFCATTGDLVHNYENTANGSVLIGMVIDRTNCKYIYGCTIDGFIISWKIDSGILSERMEVLRKTKFVIESFHVLYDENGVSSFLLLGISTKKLFVQYCPKKQKILQVVNVRLHSKEESNDNQLDKVQVVAAPGGDGLNYFAFIALERWYWCRLKPLIYVDSRPHCSGVIPRVIVCHPANEIIAIGDSLGRVVLYRNFLEQKRPIPEIYHWHTSPIKTLAFASSGTHFYTGGQERVMVKWNIGQQEKNDVVPRLSDTILHIIVGPENLKIVICTADNSIQILNALHKQTAVVQSFSKISSNIADKCLFPAGLRVNPRTQAIVLNGREGCIQVFSTYSKSLLYTLDITLCNYNTIEDNVIIYNTVVTNIAINAYWLATVENWSDNKYSMETRLKFWKYDESHQTYTLSTNLENVHHGGVNDIEFSSSIRERDLQCATAGADRRIKVWSLEAIEISDGSEKLIWTCFGNVQHRNLPVKSISFSQDGSLLAGGFGNVLCTWNTETLHLKCALSTPSAYDGCVNKALIIVPVVDIKDSYTSKEKEKLYTSEEIVTEIIALMNGKERSVIFDSNSGNHKQLQRIIRMKQKSKYEKPNRISRELKKIIVQKTAGNVQMSMAQRAEIFHTLEITCRTTNNARNKMHKKIFTSRRSSRKINQNLQSLIENMERQALFKEHRKIRNFEHRKMSSINDKDIENVFMSMVGQDKCMDNVKYTSLYGIGASRRPKDSPLKCFAQIRNVNFCYGQFSHLLLICTENRLIVWNLLSLRIQVSVLLTIDQIALDPFTNLIAAFTKNNEVYVFLPNIPMPLYHRVNMPKVYGAVWIPRRYPRSQSFNVDWQATSQLFFLNEKQELLQLVSDSDEESLGPVVCMNDESQINPNTPFAAMLNKNSSGSEAHTYTDVTKSDSLFGLTTKSTVKD</sequence>
<dbReference type="InterPro" id="IPR057644">
    <property type="entry name" value="Beta-prop_WDR75_2nd"/>
</dbReference>
<dbReference type="InterPro" id="IPR053826">
    <property type="entry name" value="WDR75"/>
</dbReference>
<dbReference type="AlphaFoldDB" id="A0A182PJ88"/>
<protein>
    <recommendedName>
        <fullName evidence="10">WD repeat-containing protein 75 second beta-propeller domain-containing protein</fullName>
    </recommendedName>
</protein>
<evidence type="ECO:0000256" key="7">
    <source>
        <dbReference type="ARBA" id="ARBA00023242"/>
    </source>
</evidence>
<dbReference type="GO" id="GO:2000234">
    <property type="term" value="P:positive regulation of rRNA processing"/>
    <property type="evidence" value="ECO:0007669"/>
    <property type="project" value="TreeGrafter"/>
</dbReference>
<dbReference type="Pfam" id="PF23869">
    <property type="entry name" value="Beta-prop_WDR75_1st"/>
    <property type="match status" value="1"/>
</dbReference>
<dbReference type="PANTHER" id="PTHR44215">
    <property type="entry name" value="WD REPEAT-CONTAINING PROTEIN 75"/>
    <property type="match status" value="1"/>
</dbReference>
<evidence type="ECO:0000259" key="10">
    <source>
        <dbReference type="Pfam" id="PF23769"/>
    </source>
</evidence>
<dbReference type="SUPFAM" id="SSF50969">
    <property type="entry name" value="YVTN repeat-like/Quinoprotein amine dehydrogenase"/>
    <property type="match status" value="1"/>
</dbReference>